<dbReference type="EMBL" id="CAJJDO010000107">
    <property type="protein sequence ID" value="CAD8194490.1"/>
    <property type="molecule type" value="Genomic_DNA"/>
</dbReference>
<evidence type="ECO:0000313" key="2">
    <source>
        <dbReference type="Proteomes" id="UP000689195"/>
    </source>
</evidence>
<comment type="caution">
    <text evidence="1">The sequence shown here is derived from an EMBL/GenBank/DDBJ whole genome shotgun (WGS) entry which is preliminary data.</text>
</comment>
<dbReference type="Proteomes" id="UP000689195">
    <property type="component" value="Unassembled WGS sequence"/>
</dbReference>
<gene>
    <name evidence="1" type="ORF">PPENT_87.1.T1070007</name>
</gene>
<accession>A0A8S1X1H5</accession>
<organism evidence="1 2">
    <name type="scientific">Paramecium pentaurelia</name>
    <dbReference type="NCBI Taxonomy" id="43138"/>
    <lineage>
        <taxon>Eukaryota</taxon>
        <taxon>Sar</taxon>
        <taxon>Alveolata</taxon>
        <taxon>Ciliophora</taxon>
        <taxon>Intramacronucleata</taxon>
        <taxon>Oligohymenophorea</taxon>
        <taxon>Peniculida</taxon>
        <taxon>Parameciidae</taxon>
        <taxon>Paramecium</taxon>
    </lineage>
</organism>
<name>A0A8S1X1H5_9CILI</name>
<protein>
    <submittedName>
        <fullName evidence="1">Uncharacterized protein</fullName>
    </submittedName>
</protein>
<keyword evidence="2" id="KW-1185">Reference proteome</keyword>
<reference evidence="1" key="1">
    <citation type="submission" date="2021-01" db="EMBL/GenBank/DDBJ databases">
        <authorList>
            <consortium name="Genoscope - CEA"/>
            <person name="William W."/>
        </authorList>
    </citation>
    <scope>NUCLEOTIDE SEQUENCE</scope>
</reference>
<evidence type="ECO:0000313" key="1">
    <source>
        <dbReference type="EMBL" id="CAD8194490.1"/>
    </source>
</evidence>
<sequence length="145" mass="17823">MARQKMLTLASPIFFFTYKEWKINNFLDSGDYQRVEVVTDYSKVMRIFLEKIQEHSKSIEEVYKQVPFSLFYTFEAFIILQIFINRWYVSNFTQLFEERFRQHERRKGLQSFHIRINLTLHIINQQYKSQLFSNQPIQKVLLFFI</sequence>
<proteinExistence type="predicted"/>
<dbReference type="AlphaFoldDB" id="A0A8S1X1H5"/>